<feature type="transmembrane region" description="Helical" evidence="1">
    <location>
        <begin position="12"/>
        <end position="29"/>
    </location>
</feature>
<keyword evidence="1" id="KW-0472">Membrane</keyword>
<dbReference type="OrthoDB" id="3627672at2"/>
<reference evidence="2 3" key="1">
    <citation type="submission" date="2016-10" db="EMBL/GenBank/DDBJ databases">
        <authorList>
            <person name="de Groot N.N."/>
        </authorList>
    </citation>
    <scope>NUCLEOTIDE SEQUENCE [LARGE SCALE GENOMIC DNA]</scope>
    <source>
        <strain evidence="2 3">DSM 43941</strain>
    </source>
</reference>
<keyword evidence="1" id="KW-0812">Transmembrane</keyword>
<proteinExistence type="predicted"/>
<evidence type="ECO:0000256" key="1">
    <source>
        <dbReference type="SAM" id="Phobius"/>
    </source>
</evidence>
<feature type="transmembrane region" description="Helical" evidence="1">
    <location>
        <begin position="108"/>
        <end position="133"/>
    </location>
</feature>
<accession>A0A1H1ZNX2</accession>
<dbReference type="RefSeq" id="WP_092545532.1">
    <property type="nucleotide sequence ID" value="NZ_LT629758.1"/>
</dbReference>
<keyword evidence="3" id="KW-1185">Reference proteome</keyword>
<sequence length="285" mass="31790">MRVWADGVPRWAWGVSIFGQFGLSVATVYDDRAKDTPRFVYDGYREIRAAWKRERGRLPERALISLAVAVYFGHLAAIGDAHFWRPCRARRPSSVVVENDGLTFRFSIWTYALASTNLLLTAVLLILFGVGIIGGGDRVSVVAAIVAFTAAAWLLLTNFRLWLGGRGRLRVTPDGLEHRGFGLVHRLPWHAVVDVFPAIIGNAPAVVVLPAATAPVDVSFAWFTRVGGHRGLRLPSMILRGMWLAVETETVHHTVWHYQANPAHRTELATEAARQRIDQQRLSKR</sequence>
<evidence type="ECO:0000313" key="3">
    <source>
        <dbReference type="Proteomes" id="UP000198688"/>
    </source>
</evidence>
<gene>
    <name evidence="2" type="ORF">SAMN04489716_3407</name>
</gene>
<feature type="transmembrane region" description="Helical" evidence="1">
    <location>
        <begin position="62"/>
        <end position="84"/>
    </location>
</feature>
<dbReference type="AlphaFoldDB" id="A0A1H1ZNX2"/>
<organism evidence="2 3">
    <name type="scientific">Actinoplanes derwentensis</name>
    <dbReference type="NCBI Taxonomy" id="113562"/>
    <lineage>
        <taxon>Bacteria</taxon>
        <taxon>Bacillati</taxon>
        <taxon>Actinomycetota</taxon>
        <taxon>Actinomycetes</taxon>
        <taxon>Micromonosporales</taxon>
        <taxon>Micromonosporaceae</taxon>
        <taxon>Actinoplanes</taxon>
    </lineage>
</organism>
<feature type="transmembrane region" description="Helical" evidence="1">
    <location>
        <begin position="139"/>
        <end position="163"/>
    </location>
</feature>
<evidence type="ECO:0000313" key="2">
    <source>
        <dbReference type="EMBL" id="SDT35112.1"/>
    </source>
</evidence>
<keyword evidence="1" id="KW-1133">Transmembrane helix</keyword>
<name>A0A1H1ZNX2_9ACTN</name>
<protein>
    <submittedName>
        <fullName evidence="2">Uncharacterized protein</fullName>
    </submittedName>
</protein>
<dbReference type="Proteomes" id="UP000198688">
    <property type="component" value="Chromosome I"/>
</dbReference>
<dbReference type="EMBL" id="LT629758">
    <property type="protein sequence ID" value="SDT35112.1"/>
    <property type="molecule type" value="Genomic_DNA"/>
</dbReference>